<protein>
    <submittedName>
        <fullName evidence="2">Uncharacterized protein</fullName>
    </submittedName>
</protein>
<evidence type="ECO:0000256" key="1">
    <source>
        <dbReference type="SAM" id="MobiDB-lite"/>
    </source>
</evidence>
<name>A0ABM2A8A1_ANOCL</name>
<evidence type="ECO:0000313" key="3">
    <source>
        <dbReference type="Proteomes" id="UP001105220"/>
    </source>
</evidence>
<feature type="compositionally biased region" description="Acidic residues" evidence="1">
    <location>
        <begin position="101"/>
        <end position="124"/>
    </location>
</feature>
<evidence type="ECO:0000313" key="2">
    <source>
        <dbReference type="EnsemblMetazoa" id="ACON000105.P43"/>
    </source>
</evidence>
<dbReference type="Proteomes" id="UP001105220">
    <property type="component" value="Unplaced"/>
</dbReference>
<feature type="region of interest" description="Disordered" evidence="1">
    <location>
        <begin position="101"/>
        <end position="155"/>
    </location>
</feature>
<dbReference type="PANTHER" id="PTHR33053">
    <property type="entry name" value="PROTEIN, PUTATIVE-RELATED"/>
    <property type="match status" value="1"/>
</dbReference>
<sequence length="737" mass="83589">MGDNETFLGMLRPDQASALARSVARVRERLEAYIRQMKEPVKRNGLVYIRGSQAYERRIRKLYNCTPHRGRVRAPRRPFPPEIAPEPEQMEAAANLLQPAENEDAMEEQQEAAAEAAEEEEEEWVAPYSSVERDSEPDDDAGPSEASETDRPYGDASLEDGLRLWVVENGVPDRTVDRLLGHLRQCAPQLALPRNARSFGATMVSPFVRSKIVSISGGRMWYQSIAKSLQAHYCLVQPNEDGLILDFCVNGQRLRDGTHFWTMHMKVHNVPGTPVMTVSLYSGATAPGSAKEYLHQFVDELNKLQRQGLTIGGQTYWVYLRAIIANTPARAFIKGVGDNEINCCHKCTIVPETDGKLVYYTQETACEPRTDKLFRGKHYPGHVSKWTPLRDLKNCDLVLDIVVTERRQLTELGVLAQLLQLWVNGYQDIDCKLLPSQKRAISGHLERLQLPTGYERTLRDLRCVAVWTAEEHLAFLQFAGFAVLRGRMPDAVYSHFMLLFVAVTMLSSSYYKARWQMAAALLDNFVADYATVYSPRLVNLNVHHLLHMYEETCRFGELHTISAYPFVPRQRDARRLMHSAGYSLSQTVQRLLELQQVELNRRWDTTDEDVPSVRTVGLDTIATIRRGFQLRRNFRDQFALTNTGAVVMYEGATNFEDFGLVVHGYTFTRQVPAFSDPFCSTEVHIYSAVMSSLEQHVLRAFPTSMLLCKVAAVQTEFSNEYIFVPVPGTYLACNEAV</sequence>
<organism evidence="2 3">
    <name type="scientific">Anopheles coluzzii</name>
    <name type="common">African malaria mosquito</name>
    <dbReference type="NCBI Taxonomy" id="1518534"/>
    <lineage>
        <taxon>Eukaryota</taxon>
        <taxon>Metazoa</taxon>
        <taxon>Ecdysozoa</taxon>
        <taxon>Arthropoda</taxon>
        <taxon>Hexapoda</taxon>
        <taxon>Insecta</taxon>
        <taxon>Pterygota</taxon>
        <taxon>Neoptera</taxon>
        <taxon>Endopterygota</taxon>
        <taxon>Diptera</taxon>
        <taxon>Nematocera</taxon>
        <taxon>Culicoidea</taxon>
        <taxon>Culicidae</taxon>
        <taxon>Anophelinae</taxon>
        <taxon>Anopheles</taxon>
    </lineage>
</organism>
<keyword evidence="3" id="KW-1185">Reference proteome</keyword>
<reference evidence="2" key="1">
    <citation type="submission" date="2025-05" db="UniProtKB">
        <authorList>
            <consortium name="EnsemblMetazoa"/>
        </authorList>
    </citation>
    <scope>IDENTIFICATION</scope>
    <source>
        <strain evidence="2">Ngousso</strain>
    </source>
</reference>
<accession>A0ABM2A8A1</accession>
<proteinExistence type="predicted"/>
<dbReference type="EnsemblMetazoa" id="ACON000105.R43">
    <property type="protein sequence ID" value="ACON000105.P43"/>
    <property type="gene ID" value="ACON000105"/>
</dbReference>
<dbReference type="PANTHER" id="PTHR33053:SF9">
    <property type="entry name" value="AGAP000105-PA"/>
    <property type="match status" value="1"/>
</dbReference>